<evidence type="ECO:0000313" key="1">
    <source>
        <dbReference type="EMBL" id="CAH2066200.1"/>
    </source>
</evidence>
<accession>A0AAU9SJX1</accession>
<evidence type="ECO:0000313" key="2">
    <source>
        <dbReference type="Proteomes" id="UP000836841"/>
    </source>
</evidence>
<dbReference type="AlphaFoldDB" id="A0AAU9SJX1"/>
<organism evidence="1 2">
    <name type="scientific">Thlaspi arvense</name>
    <name type="common">Field penny-cress</name>
    <dbReference type="NCBI Taxonomy" id="13288"/>
    <lineage>
        <taxon>Eukaryota</taxon>
        <taxon>Viridiplantae</taxon>
        <taxon>Streptophyta</taxon>
        <taxon>Embryophyta</taxon>
        <taxon>Tracheophyta</taxon>
        <taxon>Spermatophyta</taxon>
        <taxon>Magnoliopsida</taxon>
        <taxon>eudicotyledons</taxon>
        <taxon>Gunneridae</taxon>
        <taxon>Pentapetalae</taxon>
        <taxon>rosids</taxon>
        <taxon>malvids</taxon>
        <taxon>Brassicales</taxon>
        <taxon>Brassicaceae</taxon>
        <taxon>Thlaspideae</taxon>
        <taxon>Thlaspi</taxon>
    </lineage>
</organism>
<sequence length="98" mass="11177">MTENDVWAVGIGMHVDVWWCDGIFLLVKRKFLILGNLWNGQLMSGYTKPKSDLVSCVLSLMKKKEVEVKHDEKQSEVCGGDGVMSPIRHLPSHQYQIF</sequence>
<reference evidence="1 2" key="1">
    <citation type="submission" date="2022-03" db="EMBL/GenBank/DDBJ databases">
        <authorList>
            <person name="Nunn A."/>
            <person name="Chopra R."/>
            <person name="Nunn A."/>
            <person name="Contreras Garrido A."/>
        </authorList>
    </citation>
    <scope>NUCLEOTIDE SEQUENCE [LARGE SCALE GENOMIC DNA]</scope>
</reference>
<proteinExistence type="predicted"/>
<keyword evidence="2" id="KW-1185">Reference proteome</keyword>
<protein>
    <submittedName>
        <fullName evidence="1">Uncharacterized protein</fullName>
    </submittedName>
</protein>
<gene>
    <name evidence="1" type="ORF">TAV2_LOCUS15752</name>
</gene>
<name>A0AAU9SJX1_THLAR</name>
<dbReference type="Proteomes" id="UP000836841">
    <property type="component" value="Chromosome 5"/>
</dbReference>
<dbReference type="EMBL" id="OU466861">
    <property type="protein sequence ID" value="CAH2066200.1"/>
    <property type="molecule type" value="Genomic_DNA"/>
</dbReference>